<evidence type="ECO:0000313" key="2">
    <source>
        <dbReference type="EMBL" id="KAK7481130.1"/>
    </source>
</evidence>
<feature type="compositionally biased region" description="Basic and acidic residues" evidence="1">
    <location>
        <begin position="1"/>
        <end position="10"/>
    </location>
</feature>
<dbReference type="Proteomes" id="UP001519460">
    <property type="component" value="Unassembled WGS sequence"/>
</dbReference>
<accession>A0ABD0K153</accession>
<protein>
    <submittedName>
        <fullName evidence="2">Uncharacterized protein</fullName>
    </submittedName>
</protein>
<dbReference type="AlphaFoldDB" id="A0ABD0K153"/>
<keyword evidence="3" id="KW-1185">Reference proteome</keyword>
<evidence type="ECO:0000313" key="3">
    <source>
        <dbReference type="Proteomes" id="UP001519460"/>
    </source>
</evidence>
<reference evidence="2 3" key="1">
    <citation type="journal article" date="2023" name="Sci. Data">
        <title>Genome assembly of the Korean intertidal mud-creeper Batillaria attramentaria.</title>
        <authorList>
            <person name="Patra A.K."/>
            <person name="Ho P.T."/>
            <person name="Jun S."/>
            <person name="Lee S.J."/>
            <person name="Kim Y."/>
            <person name="Won Y.J."/>
        </authorList>
    </citation>
    <scope>NUCLEOTIDE SEQUENCE [LARGE SCALE GENOMIC DNA]</scope>
    <source>
        <strain evidence="2">Wonlab-2016</strain>
    </source>
</reference>
<comment type="caution">
    <text evidence="2">The sequence shown here is derived from an EMBL/GenBank/DDBJ whole genome shotgun (WGS) entry which is preliminary data.</text>
</comment>
<evidence type="ECO:0000256" key="1">
    <source>
        <dbReference type="SAM" id="MobiDB-lite"/>
    </source>
</evidence>
<proteinExistence type="predicted"/>
<name>A0ABD0K153_9CAEN</name>
<dbReference type="EMBL" id="JACVVK020000267">
    <property type="protein sequence ID" value="KAK7481130.1"/>
    <property type="molecule type" value="Genomic_DNA"/>
</dbReference>
<organism evidence="2 3">
    <name type="scientific">Batillaria attramentaria</name>
    <dbReference type="NCBI Taxonomy" id="370345"/>
    <lineage>
        <taxon>Eukaryota</taxon>
        <taxon>Metazoa</taxon>
        <taxon>Spiralia</taxon>
        <taxon>Lophotrochozoa</taxon>
        <taxon>Mollusca</taxon>
        <taxon>Gastropoda</taxon>
        <taxon>Caenogastropoda</taxon>
        <taxon>Sorbeoconcha</taxon>
        <taxon>Cerithioidea</taxon>
        <taxon>Batillariidae</taxon>
        <taxon>Batillaria</taxon>
    </lineage>
</organism>
<sequence>MARARLKPDILRSPNPTPHILSTRWGGEESPAQGTFDQNLPKVTSTRIYPRCLPDHNVHRVPLGLPEYTKGTSHPNKPKVPSTRIHARYLPPEYTPKAPSTKIYTSYLPPEYTPGTFHQNVRDVPFHHNVPKVPSTKLYQSGRQCQYLRLTVLNTIPRHLSAFQPKEQPLGAPRMANAQVRLTVTDCQMFWCTAGRVSKCTCHQEPKVTNAT</sequence>
<feature type="region of interest" description="Disordered" evidence="1">
    <location>
        <begin position="1"/>
        <end position="38"/>
    </location>
</feature>
<gene>
    <name evidence="2" type="ORF">BaRGS_00027670</name>
</gene>